<keyword evidence="3" id="KW-1003">Cell membrane</keyword>
<feature type="transmembrane region" description="Helical" evidence="7">
    <location>
        <begin position="752"/>
        <end position="771"/>
    </location>
</feature>
<name>A0ABU0WAX5_9GAMM</name>
<accession>A0ABU0WAX5</accession>
<keyword evidence="10" id="KW-1185">Reference proteome</keyword>
<dbReference type="EMBL" id="JAVDDT010000005">
    <property type="protein sequence ID" value="MDQ2070095.1"/>
    <property type="molecule type" value="Genomic_DNA"/>
</dbReference>
<feature type="domain" description="ABC3 transporter permease C-terminal" evidence="8">
    <location>
        <begin position="661"/>
        <end position="776"/>
    </location>
</feature>
<evidence type="ECO:0000313" key="10">
    <source>
        <dbReference type="Proteomes" id="UP001239019"/>
    </source>
</evidence>
<dbReference type="Proteomes" id="UP001239019">
    <property type="component" value="Unassembled WGS sequence"/>
</dbReference>
<protein>
    <submittedName>
        <fullName evidence="9">ABC transporter permease</fullName>
    </submittedName>
</protein>
<dbReference type="InterPro" id="IPR051447">
    <property type="entry name" value="Lipoprotein-release_system"/>
</dbReference>
<dbReference type="PANTHER" id="PTHR30489">
    <property type="entry name" value="LIPOPROTEIN-RELEASING SYSTEM TRANSMEMBRANE PROTEIN LOLE"/>
    <property type="match status" value="1"/>
</dbReference>
<proteinExistence type="inferred from homology"/>
<evidence type="ECO:0000313" key="9">
    <source>
        <dbReference type="EMBL" id="MDQ2070095.1"/>
    </source>
</evidence>
<dbReference type="InterPro" id="IPR003838">
    <property type="entry name" value="ABC3_permease_C"/>
</dbReference>
<keyword evidence="5 7" id="KW-1133">Transmembrane helix</keyword>
<comment type="subcellular location">
    <subcellularLocation>
        <location evidence="1">Cell membrane</location>
        <topology evidence="1">Multi-pass membrane protein</topology>
    </subcellularLocation>
</comment>
<evidence type="ECO:0000256" key="6">
    <source>
        <dbReference type="ARBA" id="ARBA00023136"/>
    </source>
</evidence>
<gene>
    <name evidence="9" type="ORF">RBH19_09420</name>
</gene>
<feature type="transmembrane region" description="Helical" evidence="7">
    <location>
        <begin position="265"/>
        <end position="290"/>
    </location>
</feature>
<dbReference type="PANTHER" id="PTHR30489:SF0">
    <property type="entry name" value="LIPOPROTEIN-RELEASING SYSTEM TRANSMEMBRANE PROTEIN LOLE"/>
    <property type="match status" value="1"/>
</dbReference>
<feature type="transmembrane region" description="Helical" evidence="7">
    <location>
        <begin position="655"/>
        <end position="675"/>
    </location>
</feature>
<feature type="transmembrane region" description="Helical" evidence="7">
    <location>
        <begin position="311"/>
        <end position="337"/>
    </location>
</feature>
<comment type="caution">
    <text evidence="9">The sequence shown here is derived from an EMBL/GenBank/DDBJ whole genome shotgun (WGS) entry which is preliminary data.</text>
</comment>
<sequence>MKTIHRKLLRDLSHLKGQVAAIAVVLGAGVMTLVLAVTNLDAIQLSQQRFYQDYHFAEVFANLTRAPEGVAERVRTVPGVNRVETRVQAPVRLEVPAFADPVRGQLISIPDGRQPTINRLHIREGSLPTSGRSDEVAVSEPFAEAHDLRAGDQLTAIINGRQQSLTVSGVVLSPEWVYQIGPADLLPDYERFAVLWMNRRAIANAFDMDGAFNNLVLTLQAGAEPAPVIDAVDAILAPYGGIGAHDRDEQMSHRFLSEEIDQLRVMAVILPTIFLGVSAFLLSILMGRIIRTQRQTVAVLKAFGYSNRDMAVHYGLLTGVIVLLGSVFGVAFGAWAADALAEVYQEYFRFPEMSFRVQPRIIVLGVAVAGGAAMLGTFRAVKRAVSLAPAEAMRPPAPEVFKQGWIERSRLGQLLDQSSRIILRNLARHRYKASLSTLGIGLSASLLLVGSFQFNALDHLIDTQYRLVMKSDVILHFTDPTPERALAELRHHPGVLAAEGFRNVPVRLVNGRRDYRTGIQGMDAAPALRGLIDAEHRPLTLPPDGLVLTDYMADHLRVRPGDWLTVEVMEGHRRTLSVELAGVVSEPLGVSAYMERRALNRLMREGPAVSGAWLLTDDAQREALYDSLWDLPRVAGIGLVGDAESQIRDYIEDTVLIMMGVLLVLGGSIAFAVVYNNARIAFAERERELATLRVLGFTRGEVAWILIGEIALLTLIAIPVGWLVGTGLAWSLSEAMTMDMFRIPFIITPRTYAFAALGVIVASILSLLMIARRLHRLDMVTALKTVE</sequence>
<evidence type="ECO:0000256" key="1">
    <source>
        <dbReference type="ARBA" id="ARBA00004651"/>
    </source>
</evidence>
<feature type="domain" description="ABC3 transporter permease C-terminal" evidence="8">
    <location>
        <begin position="269"/>
        <end position="387"/>
    </location>
</feature>
<feature type="transmembrane region" description="Helical" evidence="7">
    <location>
        <begin position="357"/>
        <end position="378"/>
    </location>
</feature>
<evidence type="ECO:0000256" key="5">
    <source>
        <dbReference type="ARBA" id="ARBA00022989"/>
    </source>
</evidence>
<evidence type="ECO:0000256" key="7">
    <source>
        <dbReference type="SAM" id="Phobius"/>
    </source>
</evidence>
<reference evidence="9 10" key="1">
    <citation type="submission" date="2023-08" db="EMBL/GenBank/DDBJ databases">
        <title>Whole-genome sequencing of halo(alkali)philic microorganisms from hypersaline lakes.</title>
        <authorList>
            <person name="Sorokin D.Y."/>
            <person name="Abbas B."/>
            <person name="Merkel A.Y."/>
        </authorList>
    </citation>
    <scope>NUCLEOTIDE SEQUENCE [LARGE SCALE GENOMIC DNA]</scope>
    <source>
        <strain evidence="9 10">AB-CW4</strain>
    </source>
</reference>
<feature type="transmembrane region" description="Helical" evidence="7">
    <location>
        <begin position="433"/>
        <end position="454"/>
    </location>
</feature>
<dbReference type="Pfam" id="PF02687">
    <property type="entry name" value="FtsX"/>
    <property type="match status" value="2"/>
</dbReference>
<keyword evidence="6 7" id="KW-0472">Membrane</keyword>
<organism evidence="9 10">
    <name type="scientific">Natronospira bacteriovora</name>
    <dbReference type="NCBI Taxonomy" id="3069753"/>
    <lineage>
        <taxon>Bacteria</taxon>
        <taxon>Pseudomonadati</taxon>
        <taxon>Pseudomonadota</taxon>
        <taxon>Gammaproteobacteria</taxon>
        <taxon>Natronospirales</taxon>
        <taxon>Natronospiraceae</taxon>
        <taxon>Natronospira</taxon>
    </lineage>
</organism>
<evidence type="ECO:0000256" key="2">
    <source>
        <dbReference type="ARBA" id="ARBA00005236"/>
    </source>
</evidence>
<feature type="transmembrane region" description="Helical" evidence="7">
    <location>
        <begin position="702"/>
        <end position="732"/>
    </location>
</feature>
<dbReference type="RefSeq" id="WP_306728591.1">
    <property type="nucleotide sequence ID" value="NZ_JAVDDT010000005.1"/>
</dbReference>
<evidence type="ECO:0000259" key="8">
    <source>
        <dbReference type="Pfam" id="PF02687"/>
    </source>
</evidence>
<evidence type="ECO:0000256" key="3">
    <source>
        <dbReference type="ARBA" id="ARBA00022475"/>
    </source>
</evidence>
<keyword evidence="4 7" id="KW-0812">Transmembrane</keyword>
<comment type="similarity">
    <text evidence="2">Belongs to the ABC-4 integral membrane protein family. LolC/E subfamily.</text>
</comment>
<evidence type="ECO:0000256" key="4">
    <source>
        <dbReference type="ARBA" id="ARBA00022692"/>
    </source>
</evidence>
<feature type="transmembrane region" description="Helical" evidence="7">
    <location>
        <begin position="20"/>
        <end position="40"/>
    </location>
</feature>